<evidence type="ECO:0000256" key="3">
    <source>
        <dbReference type="ARBA" id="ARBA00023235"/>
    </source>
</evidence>
<feature type="binding site" evidence="4 6">
    <location>
        <position position="315"/>
    </location>
    <ligand>
        <name>substrate</name>
    </ligand>
</feature>
<comment type="cofactor">
    <cofactor evidence="1 4 5">
        <name>pyridoxal 5'-phosphate</name>
        <dbReference type="ChEBI" id="CHEBI:597326"/>
    </cofactor>
</comment>
<dbReference type="PANTHER" id="PTHR30511">
    <property type="entry name" value="ALANINE RACEMASE"/>
    <property type="match status" value="1"/>
</dbReference>
<dbReference type="Proteomes" id="UP000239549">
    <property type="component" value="Unassembled WGS sequence"/>
</dbReference>
<dbReference type="GO" id="GO:0030632">
    <property type="term" value="P:D-alanine biosynthetic process"/>
    <property type="evidence" value="ECO:0007669"/>
    <property type="project" value="UniProtKB-UniRule"/>
</dbReference>
<dbReference type="CDD" id="cd00430">
    <property type="entry name" value="PLPDE_III_AR"/>
    <property type="match status" value="1"/>
</dbReference>
<dbReference type="GO" id="GO:0008784">
    <property type="term" value="F:alanine racemase activity"/>
    <property type="evidence" value="ECO:0007669"/>
    <property type="project" value="UniProtKB-UniRule"/>
</dbReference>
<feature type="binding site" evidence="4 6">
    <location>
        <position position="135"/>
    </location>
    <ligand>
        <name>substrate</name>
    </ligand>
</feature>
<dbReference type="Gene3D" id="3.20.20.10">
    <property type="entry name" value="Alanine racemase"/>
    <property type="match status" value="1"/>
</dbReference>
<dbReference type="SMART" id="SM01005">
    <property type="entry name" value="Ala_racemase_C"/>
    <property type="match status" value="1"/>
</dbReference>
<dbReference type="SUPFAM" id="SSF50621">
    <property type="entry name" value="Alanine racemase C-terminal domain-like"/>
    <property type="match status" value="1"/>
</dbReference>
<dbReference type="PRINTS" id="PR00992">
    <property type="entry name" value="ALARACEMASE"/>
</dbReference>
<protein>
    <recommendedName>
        <fullName evidence="4">Alanine racemase</fullName>
        <ecNumber evidence="4">5.1.1.1</ecNumber>
    </recommendedName>
</protein>
<organism evidence="8 9">
    <name type="scientific">Desulfocucumis palustris</name>
    <dbReference type="NCBI Taxonomy" id="1898651"/>
    <lineage>
        <taxon>Bacteria</taxon>
        <taxon>Bacillati</taxon>
        <taxon>Bacillota</taxon>
        <taxon>Clostridia</taxon>
        <taxon>Eubacteriales</taxon>
        <taxon>Desulfocucumaceae</taxon>
        <taxon>Desulfocucumis</taxon>
    </lineage>
</organism>
<keyword evidence="3 4" id="KW-0413">Isomerase</keyword>
<dbReference type="GO" id="GO:0030170">
    <property type="term" value="F:pyridoxal phosphate binding"/>
    <property type="evidence" value="ECO:0007669"/>
    <property type="project" value="UniProtKB-UniRule"/>
</dbReference>
<dbReference type="GO" id="GO:0005829">
    <property type="term" value="C:cytosol"/>
    <property type="evidence" value="ECO:0007669"/>
    <property type="project" value="TreeGrafter"/>
</dbReference>
<gene>
    <name evidence="8" type="ORF">DCCM_0066</name>
</gene>
<evidence type="ECO:0000256" key="6">
    <source>
        <dbReference type="PIRSR" id="PIRSR600821-52"/>
    </source>
</evidence>
<dbReference type="RefSeq" id="WP_104370485.1">
    <property type="nucleotide sequence ID" value="NZ_BFAV01000003.1"/>
</dbReference>
<sequence length="377" mass="40576">MNGHSIWAEVDLGAIAHNVKEIRRITSPGAKIMAVVKANGYGHGMVEVAGTALANGAARLAVARASEGTMLRRAGINVPVLVLGYTPPDSFAEIIDGGLTQTVFSLQYARILDRECRSRGVRLPVHIKVDTGMGRIGFVCGNNQAVADILQVARMPGLDVEGIYTHFASSDSSERGYTLRQFEQFMEILGCLSREGLVIPVRHCANSAAVIEYPETHLDMVRPGIVLYGLYPSADVDQGKIDLRPAMSFKTSVALVKRVPPGFNVSYGCTYTTGGPTLIATLSAGYADGYPRSLSSRGEVMIKGRRAPVIGRVCMDQLMVDVGHIEDVLPGEEAVLFGIQEGSVLPVEEVADKIGTINYEIVCMVGARVPRIFVNRD</sequence>
<dbReference type="PANTHER" id="PTHR30511:SF0">
    <property type="entry name" value="ALANINE RACEMASE, CATABOLIC-RELATED"/>
    <property type="match status" value="1"/>
</dbReference>
<dbReference type="HAMAP" id="MF_01201">
    <property type="entry name" value="Ala_racemase"/>
    <property type="match status" value="1"/>
</dbReference>
<dbReference type="InterPro" id="IPR009006">
    <property type="entry name" value="Ala_racemase/Decarboxylase_C"/>
</dbReference>
<feature type="active site" description="Proton acceptor; specific for D-alanine" evidence="4">
    <location>
        <position position="37"/>
    </location>
</feature>
<comment type="catalytic activity">
    <reaction evidence="4">
        <text>L-alanine = D-alanine</text>
        <dbReference type="Rhea" id="RHEA:20249"/>
        <dbReference type="ChEBI" id="CHEBI:57416"/>
        <dbReference type="ChEBI" id="CHEBI:57972"/>
        <dbReference type="EC" id="5.1.1.1"/>
    </reaction>
</comment>
<dbReference type="NCBIfam" id="TIGR00492">
    <property type="entry name" value="alr"/>
    <property type="match status" value="1"/>
</dbReference>
<feature type="modified residue" description="N6-(pyridoxal phosphate)lysine" evidence="4 5">
    <location>
        <position position="37"/>
    </location>
</feature>
<dbReference type="Gene3D" id="2.40.37.10">
    <property type="entry name" value="Lyase, Ornithine Decarboxylase, Chain A, domain 1"/>
    <property type="match status" value="1"/>
</dbReference>
<feature type="active site" description="Proton acceptor; specific for L-alanine" evidence="4">
    <location>
        <position position="267"/>
    </location>
</feature>
<evidence type="ECO:0000256" key="1">
    <source>
        <dbReference type="ARBA" id="ARBA00001933"/>
    </source>
</evidence>
<dbReference type="EC" id="5.1.1.1" evidence="4"/>
<proteinExistence type="inferred from homology"/>
<dbReference type="EMBL" id="BFAV01000003">
    <property type="protein sequence ID" value="GBF31882.1"/>
    <property type="molecule type" value="Genomic_DNA"/>
</dbReference>
<dbReference type="OrthoDB" id="9813814at2"/>
<comment type="caution">
    <text evidence="8">The sequence shown here is derived from an EMBL/GenBank/DDBJ whole genome shotgun (WGS) entry which is preliminary data.</text>
</comment>
<dbReference type="InterPro" id="IPR001608">
    <property type="entry name" value="Ala_racemase_N"/>
</dbReference>
<evidence type="ECO:0000313" key="9">
    <source>
        <dbReference type="Proteomes" id="UP000239549"/>
    </source>
</evidence>
<evidence type="ECO:0000313" key="8">
    <source>
        <dbReference type="EMBL" id="GBF31882.1"/>
    </source>
</evidence>
<dbReference type="InterPro" id="IPR020622">
    <property type="entry name" value="Ala_racemase_pyridoxalP-BS"/>
</dbReference>
<name>A0A2L2X7E1_9FIRM</name>
<feature type="domain" description="Alanine racemase C-terminal" evidence="7">
    <location>
        <begin position="246"/>
        <end position="374"/>
    </location>
</feature>
<dbReference type="Pfam" id="PF01168">
    <property type="entry name" value="Ala_racemase_N"/>
    <property type="match status" value="1"/>
</dbReference>
<dbReference type="InterPro" id="IPR011079">
    <property type="entry name" value="Ala_racemase_C"/>
</dbReference>
<dbReference type="InterPro" id="IPR029066">
    <property type="entry name" value="PLP-binding_barrel"/>
</dbReference>
<reference evidence="9" key="1">
    <citation type="submission" date="2018-02" db="EMBL/GenBank/DDBJ databases">
        <title>Genome sequence of Desulfocucumis palustris strain NAW-5.</title>
        <authorList>
            <person name="Watanabe M."/>
            <person name="Kojima H."/>
            <person name="Fukui M."/>
        </authorList>
    </citation>
    <scope>NUCLEOTIDE SEQUENCE [LARGE SCALE GENOMIC DNA]</scope>
    <source>
        <strain evidence="9">NAW-5</strain>
    </source>
</reference>
<comment type="pathway">
    <text evidence="4">Amino-acid biosynthesis; D-alanine biosynthesis; D-alanine from L-alanine: step 1/1.</text>
</comment>
<dbReference type="Pfam" id="PF00842">
    <property type="entry name" value="Ala_racemase_C"/>
    <property type="match status" value="1"/>
</dbReference>
<dbReference type="SUPFAM" id="SSF51419">
    <property type="entry name" value="PLP-binding barrel"/>
    <property type="match status" value="1"/>
</dbReference>
<accession>A0A2L2X7E1</accession>
<evidence type="ECO:0000256" key="4">
    <source>
        <dbReference type="HAMAP-Rule" id="MF_01201"/>
    </source>
</evidence>
<evidence type="ECO:0000256" key="5">
    <source>
        <dbReference type="PIRSR" id="PIRSR600821-50"/>
    </source>
</evidence>
<evidence type="ECO:0000256" key="2">
    <source>
        <dbReference type="ARBA" id="ARBA00022898"/>
    </source>
</evidence>
<dbReference type="UniPathway" id="UPA00042">
    <property type="reaction ID" value="UER00497"/>
</dbReference>
<dbReference type="PROSITE" id="PS00395">
    <property type="entry name" value="ALANINE_RACEMASE"/>
    <property type="match status" value="1"/>
</dbReference>
<comment type="similarity">
    <text evidence="4">Belongs to the alanine racemase family.</text>
</comment>
<dbReference type="InterPro" id="IPR000821">
    <property type="entry name" value="Ala_racemase"/>
</dbReference>
<evidence type="ECO:0000259" key="7">
    <source>
        <dbReference type="SMART" id="SM01005"/>
    </source>
</evidence>
<dbReference type="GO" id="GO:0009252">
    <property type="term" value="P:peptidoglycan biosynthetic process"/>
    <property type="evidence" value="ECO:0007669"/>
    <property type="project" value="TreeGrafter"/>
</dbReference>
<dbReference type="AlphaFoldDB" id="A0A2L2X7E1"/>
<dbReference type="FunFam" id="3.20.20.10:FF:000002">
    <property type="entry name" value="Alanine racemase"/>
    <property type="match status" value="1"/>
</dbReference>
<comment type="function">
    <text evidence="4">Catalyzes the interconversion of L-alanine and D-alanine. May also act on other amino acids.</text>
</comment>
<keyword evidence="2 4" id="KW-0663">Pyridoxal phosphate</keyword>
<keyword evidence="9" id="KW-1185">Reference proteome</keyword>